<dbReference type="Proteomes" id="UP000321595">
    <property type="component" value="Chromosome"/>
</dbReference>
<dbReference type="InterPro" id="IPR003367">
    <property type="entry name" value="Thrombospondin_3-like_rpt"/>
</dbReference>
<dbReference type="GO" id="GO:0005509">
    <property type="term" value="F:calcium ion binding"/>
    <property type="evidence" value="ECO:0007669"/>
    <property type="project" value="InterPro"/>
</dbReference>
<protein>
    <submittedName>
        <fullName evidence="9">OmpA family protein</fullName>
    </submittedName>
</protein>
<dbReference type="PRINTS" id="PR01021">
    <property type="entry name" value="OMPADOMAIN"/>
</dbReference>
<evidence type="ECO:0000256" key="2">
    <source>
        <dbReference type="ARBA" id="ARBA00022729"/>
    </source>
</evidence>
<keyword evidence="2 7" id="KW-0732">Signal</keyword>
<dbReference type="EMBL" id="CP042467">
    <property type="protein sequence ID" value="QED29550.1"/>
    <property type="molecule type" value="Genomic_DNA"/>
</dbReference>
<dbReference type="InterPro" id="IPR006665">
    <property type="entry name" value="OmpA-like"/>
</dbReference>
<evidence type="ECO:0000313" key="10">
    <source>
        <dbReference type="Proteomes" id="UP000321595"/>
    </source>
</evidence>
<feature type="domain" description="OmpA-like" evidence="8">
    <location>
        <begin position="460"/>
        <end position="578"/>
    </location>
</feature>
<feature type="compositionally biased region" description="Acidic residues" evidence="6">
    <location>
        <begin position="343"/>
        <end position="362"/>
    </location>
</feature>
<feature type="chain" id="PRO_5023095203" evidence="7">
    <location>
        <begin position="28"/>
        <end position="580"/>
    </location>
</feature>
<dbReference type="OrthoDB" id="5484889at2"/>
<feature type="signal peptide" evidence="7">
    <location>
        <begin position="1"/>
        <end position="27"/>
    </location>
</feature>
<dbReference type="Gene3D" id="4.10.1080.10">
    <property type="entry name" value="TSP type-3 repeat"/>
    <property type="match status" value="1"/>
</dbReference>
<dbReference type="InterPro" id="IPR028974">
    <property type="entry name" value="TSP_type-3_rpt"/>
</dbReference>
<dbReference type="Pfam" id="PF02412">
    <property type="entry name" value="TSP_3"/>
    <property type="match status" value="2"/>
</dbReference>
<evidence type="ECO:0000256" key="1">
    <source>
        <dbReference type="ARBA" id="ARBA00004442"/>
    </source>
</evidence>
<sequence>MDIPMKRPLFTLLAIMAAAMFAQSVSAQDYPELQLQQFRPGTGPSDFLNVYGSKTAPHLDPDFGFYIDYADNPLKVPSATQEFNAVMESQMTLSLMANLGLWDNFEVGLLLPVTLWQTHGALDAIVPIGTDPRNASVDSFGINDIRLHAKAQFLDIMSDQVGLAFVLAGYIPVGLDDRFVGDQSFGMDAVVSADKFLIGGIRAGINLGYRYRHERVQVRDAFISDGIMWGLAGQFPLFVDSLDFIAEIDGVIGVASKPEGREGIRGTEVPAEIKGAVRYRLHEDWTLTGGMGFGLNEEAVGTPDFRVFLGIGGYWVSGGAWGYDYDKDGIYGVHDKCPMQAEDFDGHEDDDGCPDYDNDGDGIPDAMDKCPASPPGVPVGPDGCPDNDIDGDGIPNDMDKCPEDPEDIDGFQDVDGCPDPDNDGDGIPDTVDTCPNEPETFNDFMDDDGCPDNPNDKVHIARDRIIITEQVYFDTAKTSIKKQSFEILDAVIKVMKENPQIVKVRIEGHTDNRGGEQMNLELSQGRAESVLKYMTDNGIAENRLEAIGFGLTRPIRDNDTAEGRAYNRRVEFIILEMRSN</sequence>
<dbReference type="PROSITE" id="PS51123">
    <property type="entry name" value="OMPA_2"/>
    <property type="match status" value="1"/>
</dbReference>
<keyword evidence="3 5" id="KW-0472">Membrane</keyword>
<comment type="subcellular location">
    <subcellularLocation>
        <location evidence="1">Cell outer membrane</location>
    </subcellularLocation>
</comment>
<dbReference type="SUPFAM" id="SSF103088">
    <property type="entry name" value="OmpA-like"/>
    <property type="match status" value="1"/>
</dbReference>
<feature type="region of interest" description="Disordered" evidence="6">
    <location>
        <begin position="343"/>
        <end position="432"/>
    </location>
</feature>
<dbReference type="InterPro" id="IPR036737">
    <property type="entry name" value="OmpA-like_sf"/>
</dbReference>
<evidence type="ECO:0000256" key="6">
    <source>
        <dbReference type="SAM" id="MobiDB-lite"/>
    </source>
</evidence>
<keyword evidence="10" id="KW-1185">Reference proteome</keyword>
<accession>A0A5B8XVA3</accession>
<dbReference type="KEGG" id="bbae:FRD01_20380"/>
<evidence type="ECO:0000256" key="5">
    <source>
        <dbReference type="PROSITE-ProRule" id="PRU00473"/>
    </source>
</evidence>
<evidence type="ECO:0000313" key="9">
    <source>
        <dbReference type="EMBL" id="QED29550.1"/>
    </source>
</evidence>
<feature type="compositionally biased region" description="Acidic residues" evidence="6">
    <location>
        <begin position="404"/>
        <end position="426"/>
    </location>
</feature>
<dbReference type="PANTHER" id="PTHR30329">
    <property type="entry name" value="STATOR ELEMENT OF FLAGELLAR MOTOR COMPLEX"/>
    <property type="match status" value="1"/>
</dbReference>
<evidence type="ECO:0000256" key="3">
    <source>
        <dbReference type="ARBA" id="ARBA00023136"/>
    </source>
</evidence>
<evidence type="ECO:0000259" key="8">
    <source>
        <dbReference type="PROSITE" id="PS51123"/>
    </source>
</evidence>
<dbReference type="InterPro" id="IPR006664">
    <property type="entry name" value="OMP_bac"/>
</dbReference>
<proteinExistence type="predicted"/>
<dbReference type="PANTHER" id="PTHR30329:SF21">
    <property type="entry name" value="LIPOPROTEIN YIAD-RELATED"/>
    <property type="match status" value="1"/>
</dbReference>
<dbReference type="CDD" id="cd07185">
    <property type="entry name" value="OmpA_C-like"/>
    <property type="match status" value="1"/>
</dbReference>
<keyword evidence="4" id="KW-0998">Cell outer membrane</keyword>
<gene>
    <name evidence="9" type="ORF">FRD01_20380</name>
</gene>
<reference evidence="9 10" key="1">
    <citation type="submission" date="2019-08" db="EMBL/GenBank/DDBJ databases">
        <authorList>
            <person name="Liang Q."/>
        </authorList>
    </citation>
    <scope>NUCLEOTIDE SEQUENCE [LARGE SCALE GENOMIC DNA]</scope>
    <source>
        <strain evidence="9 10">V1718</strain>
    </source>
</reference>
<dbReference type="GO" id="GO:0009279">
    <property type="term" value="C:cell outer membrane"/>
    <property type="evidence" value="ECO:0007669"/>
    <property type="project" value="UniProtKB-SubCell"/>
</dbReference>
<evidence type="ECO:0000256" key="7">
    <source>
        <dbReference type="SAM" id="SignalP"/>
    </source>
</evidence>
<evidence type="ECO:0000256" key="4">
    <source>
        <dbReference type="ARBA" id="ARBA00023237"/>
    </source>
</evidence>
<dbReference type="InterPro" id="IPR050330">
    <property type="entry name" value="Bact_OuterMem_StrucFunc"/>
</dbReference>
<dbReference type="SUPFAM" id="SSF103647">
    <property type="entry name" value="TSP type-3 repeat"/>
    <property type="match status" value="1"/>
</dbReference>
<name>A0A5B8XVA3_9DELT</name>
<dbReference type="Gene3D" id="3.30.1330.60">
    <property type="entry name" value="OmpA-like domain"/>
    <property type="match status" value="1"/>
</dbReference>
<dbReference type="Pfam" id="PF00691">
    <property type="entry name" value="OmpA"/>
    <property type="match status" value="1"/>
</dbReference>
<organism evidence="9 10">
    <name type="scientific">Microvenator marinus</name>
    <dbReference type="NCBI Taxonomy" id="2600177"/>
    <lineage>
        <taxon>Bacteria</taxon>
        <taxon>Deltaproteobacteria</taxon>
        <taxon>Bradymonadales</taxon>
        <taxon>Microvenatoraceae</taxon>
        <taxon>Microvenator</taxon>
    </lineage>
</organism>
<dbReference type="GO" id="GO:0007155">
    <property type="term" value="P:cell adhesion"/>
    <property type="evidence" value="ECO:0007669"/>
    <property type="project" value="InterPro"/>
</dbReference>
<dbReference type="AlphaFoldDB" id="A0A5B8XVA3"/>